<evidence type="ECO:0000256" key="4">
    <source>
        <dbReference type="ARBA" id="ARBA00022837"/>
    </source>
</evidence>
<comment type="caution">
    <text evidence="13">The sequence shown here is derived from an EMBL/GenBank/DDBJ whole genome shotgun (WGS) entry which is preliminary data.</text>
</comment>
<dbReference type="RefSeq" id="WP_125238540.1">
    <property type="nucleotide sequence ID" value="NZ_RQYF01000009.1"/>
</dbReference>
<dbReference type="InterPro" id="IPR003159">
    <property type="entry name" value="Lyase_8_central_dom"/>
</dbReference>
<dbReference type="Gene3D" id="2.60.220.10">
    <property type="entry name" value="Polysaccharide lyase family 8-like, C-terminal"/>
    <property type="match status" value="1"/>
</dbReference>
<feature type="binding site" evidence="8">
    <location>
        <position position="37"/>
    </location>
    <ligand>
        <name>Ca(2+)</name>
        <dbReference type="ChEBI" id="CHEBI:29108"/>
    </ligand>
</feature>
<dbReference type="GO" id="GO:0005975">
    <property type="term" value="P:carbohydrate metabolic process"/>
    <property type="evidence" value="ECO:0007669"/>
    <property type="project" value="InterPro"/>
</dbReference>
<organism evidence="13 14">
    <name type="scientific">Prevotella heparinolytica</name>
    <dbReference type="NCBI Taxonomy" id="28113"/>
    <lineage>
        <taxon>Bacteria</taxon>
        <taxon>Pseudomonadati</taxon>
        <taxon>Bacteroidota</taxon>
        <taxon>Bacteroidia</taxon>
        <taxon>Bacteroidales</taxon>
        <taxon>Bacteroidaceae</taxon>
        <taxon>Bacteroides</taxon>
    </lineage>
</organism>
<feature type="binding site" evidence="8">
    <location>
        <position position="61"/>
    </location>
    <ligand>
        <name>Ca(2+)</name>
        <dbReference type="ChEBI" id="CHEBI:29108"/>
    </ligand>
</feature>
<feature type="site" description="Transition state stabilizer" evidence="7">
    <location>
        <position position="524"/>
    </location>
</feature>
<feature type="site" description="Important for catalytic activity against all substrates" evidence="7">
    <location>
        <position position="183"/>
    </location>
</feature>
<evidence type="ECO:0000256" key="3">
    <source>
        <dbReference type="ARBA" id="ARBA00011245"/>
    </source>
</evidence>
<evidence type="ECO:0000256" key="2">
    <source>
        <dbReference type="ARBA" id="ARBA00006699"/>
    </source>
</evidence>
<feature type="active site" description="Proton acceptor" evidence="6">
    <location>
        <position position="355"/>
    </location>
</feature>
<evidence type="ECO:0000256" key="6">
    <source>
        <dbReference type="PIRSR" id="PIRSR034515-1"/>
    </source>
</evidence>
<dbReference type="Gene3D" id="1.50.10.100">
    <property type="entry name" value="Chondroitin AC/alginate lyase"/>
    <property type="match status" value="1"/>
</dbReference>
<keyword evidence="8" id="KW-0479">Metal-binding</keyword>
<dbReference type="AlphaFoldDB" id="A0A3P2AAK7"/>
<dbReference type="InterPro" id="IPR011013">
    <property type="entry name" value="Gal_mutarotase_sf_dom"/>
</dbReference>
<evidence type="ECO:0000313" key="13">
    <source>
        <dbReference type="EMBL" id="RRD92539.1"/>
    </source>
</evidence>
<dbReference type="PANTHER" id="PTHR37322:SF3">
    <property type="entry name" value="CHONDROITIN SULFATE ABC EXOLYASE"/>
    <property type="match status" value="1"/>
</dbReference>
<gene>
    <name evidence="13" type="ORF">EII33_03375</name>
</gene>
<evidence type="ECO:0000256" key="5">
    <source>
        <dbReference type="ARBA" id="ARBA00023239"/>
    </source>
</evidence>
<feature type="binding site" evidence="8">
    <location>
        <position position="35"/>
    </location>
    <ligand>
        <name>Ca(2+)</name>
        <dbReference type="ChEBI" id="CHEBI:29108"/>
    </ligand>
</feature>
<dbReference type="Gene3D" id="2.70.98.10">
    <property type="match status" value="1"/>
</dbReference>
<dbReference type="SUPFAM" id="SSF48230">
    <property type="entry name" value="Chondroitin AC/alginate lyase"/>
    <property type="match status" value="1"/>
</dbReference>
<keyword evidence="4 8" id="KW-0106">Calcium</keyword>
<dbReference type="Pfam" id="PF02278">
    <property type="entry name" value="Lyase_8"/>
    <property type="match status" value="1"/>
</dbReference>
<keyword evidence="14" id="KW-1185">Reference proteome</keyword>
<feature type="domain" description="Lyase catalytic" evidence="12">
    <location>
        <begin position="215"/>
        <end position="567"/>
    </location>
</feature>
<reference evidence="13 14" key="1">
    <citation type="submission" date="2018-11" db="EMBL/GenBank/DDBJ databases">
        <title>Genomes From Bacteria Associated with the Canine Oral Cavity: a Test Case for Automated Genome-Based Taxonomic Assignment.</title>
        <authorList>
            <person name="Coil D.A."/>
            <person name="Jospin G."/>
            <person name="Darling A.E."/>
            <person name="Wallis C."/>
            <person name="Davis I.J."/>
            <person name="Harris S."/>
            <person name="Eisen J.A."/>
            <person name="Holcombe L.J."/>
            <person name="O'Flynn C."/>
        </authorList>
    </citation>
    <scope>NUCLEOTIDE SEQUENCE [LARGE SCALE GENOMIC DNA]</scope>
    <source>
        <strain evidence="13 14">OH1047_COT-310</strain>
    </source>
</reference>
<dbReference type="InterPro" id="IPR039174">
    <property type="entry name" value="Chondroitin_ABC_lyase"/>
</dbReference>
<accession>A0A3P2AAK7</accession>
<dbReference type="Gene3D" id="2.60.120.430">
    <property type="entry name" value="Galactose-binding lectin"/>
    <property type="match status" value="1"/>
</dbReference>
<dbReference type="PANTHER" id="PTHR37322">
    <property type="match status" value="1"/>
</dbReference>
<evidence type="ECO:0000259" key="12">
    <source>
        <dbReference type="Pfam" id="PF09093"/>
    </source>
</evidence>
<keyword evidence="9" id="KW-0732">Signal</keyword>
<feature type="site" description="Important for catalytic activity against all substrates" evidence="7">
    <location>
        <position position="638"/>
    </location>
</feature>
<dbReference type="GO" id="GO:0042597">
    <property type="term" value="C:periplasmic space"/>
    <property type="evidence" value="ECO:0007669"/>
    <property type="project" value="TreeGrafter"/>
</dbReference>
<evidence type="ECO:0000259" key="11">
    <source>
        <dbReference type="Pfam" id="PF09092"/>
    </source>
</evidence>
<proteinExistence type="inferred from homology"/>
<comment type="cofactor">
    <cofactor evidence="1">
        <name>Ca(2+)</name>
        <dbReference type="ChEBI" id="CHEBI:29108"/>
    </cofactor>
</comment>
<dbReference type="GO" id="GO:0030246">
    <property type="term" value="F:carbohydrate binding"/>
    <property type="evidence" value="ECO:0007669"/>
    <property type="project" value="InterPro"/>
</dbReference>
<feature type="binding site" evidence="8">
    <location>
        <position position="172"/>
    </location>
    <ligand>
        <name>Ca(2+)</name>
        <dbReference type="ChEBI" id="CHEBI:29108"/>
    </ligand>
</feature>
<dbReference type="InterPro" id="IPR011071">
    <property type="entry name" value="Lyase_8-like_C"/>
</dbReference>
<sequence length="1032" mass="116944">MTQLNKWKTGAAMLLWMLCPANGQAQTVKNERLLSFEETQVPPFITGTDSQLSVSDEHYRDGGHSLSWNYAPRAVLSIKKDLKFEPKDPTGRDTYLSAFIVWIYNEQAQDKTIRFEFLKDGRLCTSFPFGINFTGWRGAWVCYERDMQGTPEEGMDEVRIVAPDVKGKLFFDHVLTASKVDARQQTPDLQVPFVNKGTTNHWLVVYEHSLLKPDIPLTPVTDAQRQDMRKMERRFRDMLYTPAALSDKEMEAIRRKYDFYNIATVEGKVTGRPIWFVRQSEAYERLLPDWDKDMFTKLGVEISDYFNLMKRISVAYHNAGNATLKDELKQKFLAMYANATDQGIVYGSCWGNIHHYGYSMRGLFVSYFLMKDVLRDAGRLEEAERTLNWYAITNEVFPKPLVDGIDIDTFNTKMQGRMAGILIMEDSPEKLQYLRSFSRWLDHGCRPAEGLAGSFKKDGACFHHCNNYPAYAVGGLDGATSMVYLLSGTEFKLSELAHRTVKNVLLAMRFYCNLKQWPLSMSGRHPNGKGELIPVQYATMALAGTPDGKQAYDPEMAAAYLRLVSDSGTAGEDAPDYLPKASARQERELKELLEAQGFRPEPEPQGNLALGYGCVSVQRCDNRATVVRGHSRYLWAAEHYLPANFYGRYLAHGSMQILTGKPDEKVTFATGGWQEAGFDWNRIPGTTTIHLPFDRLRARVLNADAFSGMEEMLYSDEAFAGGLSHFRTNGNFGMKLHEHDKYNGSHRARKSFHFFDGVIVCLGTDIENSNTDFPTETTVFQLAALTPETRSYWNGFHDNGQTYIDPNGVGYYIGKPSMKRGKFERNFPQVTVGERSTKPTTGDWVSLVLQHGKAPRGASYEYAVLPRTDAASLKAFAKRPSYRILRQDRTAHIVRLQADGLTSYVLFETPQQLPSEGVLQKADTCCLVMTREKREGKLLLTVAQPDLALYRGPADEVFDQDGKRIERSIYSRPWKDNASGEIPVTLTLKGRWTVAETPYCKVLSADKRQTVLRFTCKDAASFDVELTAQKER</sequence>
<feature type="domain" description="Polysaccharide lyase family 8 central" evidence="10">
    <location>
        <begin position="618"/>
        <end position="868"/>
    </location>
</feature>
<dbReference type="InterPro" id="IPR008979">
    <property type="entry name" value="Galactose-bd-like_sf"/>
</dbReference>
<evidence type="ECO:0000313" key="14">
    <source>
        <dbReference type="Proteomes" id="UP000279562"/>
    </source>
</evidence>
<dbReference type="Pfam" id="PF09093">
    <property type="entry name" value="Lyase_catalyt"/>
    <property type="match status" value="1"/>
</dbReference>
<comment type="similarity">
    <text evidence="2">Belongs to the polysaccharide lyase 8 family.</text>
</comment>
<feature type="binding site" evidence="8">
    <location>
        <position position="64"/>
    </location>
    <ligand>
        <name>Ca(2+)</name>
        <dbReference type="ChEBI" id="CHEBI:29108"/>
    </ligand>
</feature>
<feature type="chain" id="PRO_5018113814" evidence="9">
    <location>
        <begin position="26"/>
        <end position="1032"/>
    </location>
</feature>
<dbReference type="SUPFAM" id="SSF49863">
    <property type="entry name" value="Hyaluronate lyase-like, C-terminal domain"/>
    <property type="match status" value="1"/>
</dbReference>
<feature type="active site" description="Proton acceptor" evidence="6">
    <location>
        <position position="464"/>
    </location>
</feature>
<dbReference type="GO" id="GO:0006027">
    <property type="term" value="P:glycosaminoglycan catabolic process"/>
    <property type="evidence" value="ECO:0007669"/>
    <property type="project" value="InterPro"/>
</dbReference>
<feature type="active site" description="Proton donor" evidence="6">
    <location>
        <position position="471"/>
    </location>
</feature>
<dbReference type="InterPro" id="IPR008929">
    <property type="entry name" value="Chondroitin_lyas"/>
</dbReference>
<dbReference type="Pfam" id="PF09092">
    <property type="entry name" value="Lyase_N"/>
    <property type="match status" value="1"/>
</dbReference>
<comment type="subunit">
    <text evidence="3">Monomer.</text>
</comment>
<evidence type="ECO:0000256" key="1">
    <source>
        <dbReference type="ARBA" id="ARBA00001913"/>
    </source>
</evidence>
<keyword evidence="5" id="KW-0456">Lyase</keyword>
<dbReference type="SUPFAM" id="SSF49785">
    <property type="entry name" value="Galactose-binding domain-like"/>
    <property type="match status" value="1"/>
</dbReference>
<evidence type="ECO:0000256" key="9">
    <source>
        <dbReference type="SAM" id="SignalP"/>
    </source>
</evidence>
<feature type="site" description="Important for catalytic activity against dermatan sulfate substrate" evidence="7">
    <location>
        <position position="354"/>
    </location>
</feature>
<dbReference type="GO" id="GO:0005576">
    <property type="term" value="C:extracellular region"/>
    <property type="evidence" value="ECO:0007669"/>
    <property type="project" value="InterPro"/>
</dbReference>
<evidence type="ECO:0000256" key="8">
    <source>
        <dbReference type="PIRSR" id="PIRSR034515-3"/>
    </source>
</evidence>
<dbReference type="InterPro" id="IPR014718">
    <property type="entry name" value="GH-type_carb-bd"/>
</dbReference>
<dbReference type="PIRSF" id="PIRSF034515">
    <property type="entry name" value="Chondroitinase"/>
    <property type="match status" value="1"/>
</dbReference>
<evidence type="ECO:0000259" key="10">
    <source>
        <dbReference type="Pfam" id="PF02278"/>
    </source>
</evidence>
<dbReference type="Proteomes" id="UP000279562">
    <property type="component" value="Unassembled WGS sequence"/>
</dbReference>
<feature type="domain" description="Lyase N-terminal" evidence="11">
    <location>
        <begin position="30"/>
        <end position="193"/>
    </location>
</feature>
<dbReference type="SUPFAM" id="SSF74650">
    <property type="entry name" value="Galactose mutarotase-like"/>
    <property type="match status" value="1"/>
</dbReference>
<dbReference type="InterPro" id="IPR015177">
    <property type="entry name" value="Lyase_catalyt"/>
</dbReference>
<dbReference type="GO" id="GO:0046872">
    <property type="term" value="F:metal ion binding"/>
    <property type="evidence" value="ECO:0007669"/>
    <property type="project" value="UniProtKB-KW"/>
</dbReference>
<name>A0A3P2AAK7_9BACE</name>
<feature type="signal peptide" evidence="9">
    <location>
        <begin position="1"/>
        <end position="25"/>
    </location>
</feature>
<evidence type="ECO:0000256" key="7">
    <source>
        <dbReference type="PIRSR" id="PIRSR034515-2"/>
    </source>
</evidence>
<dbReference type="InterPro" id="IPR015176">
    <property type="entry name" value="Lyase_N"/>
</dbReference>
<dbReference type="EMBL" id="RQYF01000009">
    <property type="protein sequence ID" value="RRD92539.1"/>
    <property type="molecule type" value="Genomic_DNA"/>
</dbReference>
<dbReference type="GO" id="GO:0034000">
    <property type="term" value="F:chondroitin-sulfate-ABC endolyase activity"/>
    <property type="evidence" value="ECO:0007669"/>
    <property type="project" value="InterPro"/>
</dbReference>
<protein>
    <submittedName>
        <fullName evidence="13">Chondroitinase</fullName>
    </submittedName>
</protein>
<dbReference type="InterPro" id="IPR024200">
    <property type="entry name" value="Chondroitinase_ABC_I"/>
</dbReference>